<evidence type="ECO:0000256" key="3">
    <source>
        <dbReference type="ARBA" id="ARBA00023015"/>
    </source>
</evidence>
<dbReference type="Pfam" id="PF08168">
    <property type="entry name" value="NOL11_N"/>
    <property type="match status" value="1"/>
</dbReference>
<dbReference type="AlphaFoldDB" id="A0A2W1C150"/>
<dbReference type="SUPFAM" id="SSF50998">
    <property type="entry name" value="Quinoprotein alcohol dehydrogenase-like"/>
    <property type="match status" value="1"/>
</dbReference>
<keyword evidence="3" id="KW-0805">Transcription regulation</keyword>
<evidence type="ECO:0000256" key="6">
    <source>
        <dbReference type="ARBA" id="ARBA00023242"/>
    </source>
</evidence>
<dbReference type="Proteomes" id="UP000249218">
    <property type="component" value="Unassembled WGS sequence"/>
</dbReference>
<dbReference type="GO" id="GO:0005730">
    <property type="term" value="C:nucleolus"/>
    <property type="evidence" value="ECO:0007669"/>
    <property type="project" value="UniProtKB-SubCell"/>
</dbReference>
<feature type="domain" description="Nucleolar protein 11 C-terminal" evidence="8">
    <location>
        <begin position="361"/>
        <end position="581"/>
    </location>
</feature>
<evidence type="ECO:0000256" key="1">
    <source>
        <dbReference type="ARBA" id="ARBA00004604"/>
    </source>
</evidence>
<feature type="domain" description="Nucleolar protein 11 N-terminal" evidence="7">
    <location>
        <begin position="1"/>
        <end position="320"/>
    </location>
</feature>
<evidence type="ECO:0000313" key="9">
    <source>
        <dbReference type="EMBL" id="PZC78696.1"/>
    </source>
</evidence>
<accession>A0A2W1C150</accession>
<organism evidence="9 10">
    <name type="scientific">Helicoverpa armigera</name>
    <name type="common">Cotton bollworm</name>
    <name type="synonym">Heliothis armigera</name>
    <dbReference type="NCBI Taxonomy" id="29058"/>
    <lineage>
        <taxon>Eukaryota</taxon>
        <taxon>Metazoa</taxon>
        <taxon>Ecdysozoa</taxon>
        <taxon>Arthropoda</taxon>
        <taxon>Hexapoda</taxon>
        <taxon>Insecta</taxon>
        <taxon>Pterygota</taxon>
        <taxon>Neoptera</taxon>
        <taxon>Endopterygota</taxon>
        <taxon>Lepidoptera</taxon>
        <taxon>Glossata</taxon>
        <taxon>Ditrysia</taxon>
        <taxon>Noctuoidea</taxon>
        <taxon>Noctuidae</taxon>
        <taxon>Heliothinae</taxon>
        <taxon>Helicoverpa</taxon>
    </lineage>
</organism>
<dbReference type="InterPro" id="IPR048897">
    <property type="entry name" value="Nol11_C"/>
</dbReference>
<dbReference type="PANTHER" id="PTHR15633">
    <property type="entry name" value="NUCLEOLAR PROTEIN 11"/>
    <property type="match status" value="1"/>
</dbReference>
<gene>
    <name evidence="9" type="primary">HaOG217256</name>
    <name evidence="9" type="ORF">B5X24_HaOG217256</name>
</gene>
<dbReference type="InterPro" id="IPR011047">
    <property type="entry name" value="Quinoprotein_ADH-like_sf"/>
</dbReference>
<keyword evidence="10" id="KW-1185">Reference proteome</keyword>
<sequence length="583" mass="66592">MAKLHNYYVLCPLIDQKSFLGVSEDKEDEHVIVTLGRNVVNKYQLSDQKQVGGWTSKDHITSAVIYDKEQESYVGVFNKNTIKTWKEESENLDKIKKFKFPLNILKVIPRNKQSPLIVFSNGNCASLPYALDNRKTYESKSLLKDTDTIVDTACFTVNKTDFVCYIVKNNKDHYEIINCPLRDELGDMDRSKLTRTKVTRPEDVYVVGKYICTEEKNAVYILWSDGKMTIYNFKDWKTIGTVPWVSTLSSVSITWMGKEHLIVFGSNTEQDGAIIIAYNIVLGVGTCKYPMKMYSEGAKLYCYHGRIILEASNHIGMLPYVLEAKRNLSSLLGSHEVVQDEGMEIANWDSPTEPQFPVNDETKDLIKLGLTERSICHNAVPPLLEKDDFRAVYRILKQFKDIPETTLVAVLKYAIKLVNPNNIDVTDAEEFSKLCSGEHSSKMEQIVHRAKFELLNYTLQISFSDALIIPPLRSGLSVDDTLFLMTYMAHVLVNSEKNLDTEYESKLFDWYILLMDAFYQQFLMTKDEKVTSVLQNSLNLVLDLIKQLHSVSEVLPLINKLLSGKIIENDSDSLSYAIELMQI</sequence>
<evidence type="ECO:0000256" key="2">
    <source>
        <dbReference type="ARBA" id="ARBA00022552"/>
    </source>
</evidence>
<dbReference type="EMBL" id="KZ149897">
    <property type="protein sequence ID" value="PZC78696.1"/>
    <property type="molecule type" value="Genomic_DNA"/>
</dbReference>
<comment type="subcellular location">
    <subcellularLocation>
        <location evidence="1">Nucleus</location>
        <location evidence="1">Nucleolus</location>
    </subcellularLocation>
</comment>
<dbReference type="Pfam" id="PF20998">
    <property type="entry name" value="Nol11_C"/>
    <property type="match status" value="1"/>
</dbReference>
<protein>
    <recommendedName>
        <fullName evidence="11">Nucleolar protein 11</fullName>
    </recommendedName>
</protein>
<reference evidence="9 10" key="1">
    <citation type="journal article" date="2017" name="BMC Biol.">
        <title>Genomic innovations, transcriptional plasticity and gene loss underlying the evolution and divergence of two highly polyphagous and invasive Helicoverpa pest species.</title>
        <authorList>
            <person name="Pearce S.L."/>
            <person name="Clarke D.F."/>
            <person name="East P.D."/>
            <person name="Elfekih S."/>
            <person name="Gordon K.H."/>
            <person name="Jermiin L.S."/>
            <person name="McGaughran A."/>
            <person name="Oakeshott J.G."/>
            <person name="Papanikolaou A."/>
            <person name="Perera O.P."/>
            <person name="Rane R.V."/>
            <person name="Richards S."/>
            <person name="Tay W.T."/>
            <person name="Walsh T.K."/>
            <person name="Anderson A."/>
            <person name="Anderson C.J."/>
            <person name="Asgari S."/>
            <person name="Board P.G."/>
            <person name="Bretschneider A."/>
            <person name="Campbell P.M."/>
            <person name="Chertemps T."/>
            <person name="Christeller J.T."/>
            <person name="Coppin C.W."/>
            <person name="Downes S.J."/>
            <person name="Duan G."/>
            <person name="Farnsworth C.A."/>
            <person name="Good R.T."/>
            <person name="Han L.B."/>
            <person name="Han Y.C."/>
            <person name="Hatje K."/>
            <person name="Horne I."/>
            <person name="Huang Y.P."/>
            <person name="Hughes D.S."/>
            <person name="Jacquin-Joly E."/>
            <person name="James W."/>
            <person name="Jhangiani S."/>
            <person name="Kollmar M."/>
            <person name="Kuwar S.S."/>
            <person name="Li S."/>
            <person name="Liu N.Y."/>
            <person name="Maibeche M.T."/>
            <person name="Miller J.R."/>
            <person name="Montagne N."/>
            <person name="Perry T."/>
            <person name="Qu J."/>
            <person name="Song S.V."/>
            <person name="Sutton G.G."/>
            <person name="Vogel H."/>
            <person name="Walenz B.P."/>
            <person name="Xu W."/>
            <person name="Zhang H.J."/>
            <person name="Zou Z."/>
            <person name="Batterham P."/>
            <person name="Edwards O.R."/>
            <person name="Feyereisen R."/>
            <person name="Gibbs R.A."/>
            <person name="Heckel D.G."/>
            <person name="McGrath A."/>
            <person name="Robin C."/>
            <person name="Scherer S.E."/>
            <person name="Worley K.C."/>
            <person name="Wu Y.D."/>
        </authorList>
    </citation>
    <scope>NUCLEOTIDE SEQUENCE [LARGE SCALE GENOMIC DNA]</scope>
    <source>
        <strain evidence="9">Harm_GR_Male_#8</strain>
        <tissue evidence="9">Whole organism</tissue>
    </source>
</reference>
<dbReference type="GO" id="GO:0003723">
    <property type="term" value="F:RNA binding"/>
    <property type="evidence" value="ECO:0007669"/>
    <property type="project" value="TreeGrafter"/>
</dbReference>
<dbReference type="InterPro" id="IPR012584">
    <property type="entry name" value="NOL11_N"/>
</dbReference>
<evidence type="ECO:0000259" key="7">
    <source>
        <dbReference type="Pfam" id="PF08168"/>
    </source>
</evidence>
<dbReference type="OrthoDB" id="6502630at2759"/>
<evidence type="ECO:0008006" key="11">
    <source>
        <dbReference type="Google" id="ProtNLM"/>
    </source>
</evidence>
<evidence type="ECO:0000256" key="5">
    <source>
        <dbReference type="ARBA" id="ARBA00023163"/>
    </source>
</evidence>
<keyword evidence="2" id="KW-0698">rRNA processing</keyword>
<dbReference type="GO" id="GO:0030490">
    <property type="term" value="P:maturation of SSU-rRNA"/>
    <property type="evidence" value="ECO:0007669"/>
    <property type="project" value="InterPro"/>
</dbReference>
<name>A0A2W1C150_HELAM</name>
<evidence type="ECO:0000259" key="8">
    <source>
        <dbReference type="Pfam" id="PF20998"/>
    </source>
</evidence>
<keyword evidence="6" id="KW-0539">Nucleus</keyword>
<keyword evidence="4" id="KW-0010">Activator</keyword>
<keyword evidence="5" id="KW-0804">Transcription</keyword>
<proteinExistence type="predicted"/>
<evidence type="ECO:0000256" key="4">
    <source>
        <dbReference type="ARBA" id="ARBA00023159"/>
    </source>
</evidence>
<evidence type="ECO:0000313" key="10">
    <source>
        <dbReference type="Proteomes" id="UP000249218"/>
    </source>
</evidence>
<dbReference type="PANTHER" id="PTHR15633:SF2">
    <property type="entry name" value="NUCLEOLAR PROTEIN 11"/>
    <property type="match status" value="1"/>
</dbReference>
<dbReference type="InterPro" id="IPR042859">
    <property type="entry name" value="NOL11"/>
</dbReference>